<feature type="non-terminal residue" evidence="1">
    <location>
        <position position="63"/>
    </location>
</feature>
<accession>X0ZHB8</accession>
<reference evidence="1" key="1">
    <citation type="journal article" date="2014" name="Front. Microbiol.">
        <title>High frequency of phylogenetically diverse reductive dehalogenase-homologous genes in deep subseafloor sedimentary metagenomes.</title>
        <authorList>
            <person name="Kawai M."/>
            <person name="Futagami T."/>
            <person name="Toyoda A."/>
            <person name="Takaki Y."/>
            <person name="Nishi S."/>
            <person name="Hori S."/>
            <person name="Arai W."/>
            <person name="Tsubouchi T."/>
            <person name="Morono Y."/>
            <person name="Uchiyama I."/>
            <person name="Ito T."/>
            <person name="Fujiyama A."/>
            <person name="Inagaki F."/>
            <person name="Takami H."/>
        </authorList>
    </citation>
    <scope>NUCLEOTIDE SEQUENCE</scope>
    <source>
        <strain evidence="1">Expedition CK06-06</strain>
    </source>
</reference>
<name>X0ZHB8_9ZZZZ</name>
<protein>
    <submittedName>
        <fullName evidence="1">Uncharacterized protein</fullName>
    </submittedName>
</protein>
<gene>
    <name evidence="1" type="ORF">S01H4_18292</name>
</gene>
<proteinExistence type="predicted"/>
<comment type="caution">
    <text evidence="1">The sequence shown here is derived from an EMBL/GenBank/DDBJ whole genome shotgun (WGS) entry which is preliminary data.</text>
</comment>
<dbReference type="AlphaFoldDB" id="X0ZHB8"/>
<dbReference type="EMBL" id="BART01008099">
    <property type="protein sequence ID" value="GAG68744.1"/>
    <property type="molecule type" value="Genomic_DNA"/>
</dbReference>
<organism evidence="1">
    <name type="scientific">marine sediment metagenome</name>
    <dbReference type="NCBI Taxonomy" id="412755"/>
    <lineage>
        <taxon>unclassified sequences</taxon>
        <taxon>metagenomes</taxon>
        <taxon>ecological metagenomes</taxon>
    </lineage>
</organism>
<evidence type="ECO:0000313" key="1">
    <source>
        <dbReference type="EMBL" id="GAG68744.1"/>
    </source>
</evidence>
<sequence length="63" mass="7421">MLNIGEQFCRIQDILDEWCKALEGNDQFYPKTWALEKLWMDVEILKAAVHVILNRSSSNHDED</sequence>